<name>A1RS46_PYRIL</name>
<keyword evidence="3 10" id="KW-0436">Ligase</keyword>
<dbReference type="MEROPS" id="C26.957"/>
<keyword evidence="14" id="KW-1185">Reference proteome</keyword>
<dbReference type="PANTHER" id="PTHR11922">
    <property type="entry name" value="GMP SYNTHASE-RELATED"/>
    <property type="match status" value="1"/>
</dbReference>
<dbReference type="Pfam" id="PF00958">
    <property type="entry name" value="GMP_synt_C"/>
    <property type="match status" value="1"/>
</dbReference>
<dbReference type="InterPro" id="IPR022310">
    <property type="entry name" value="NAD/GMP_synthase"/>
</dbReference>
<sequence length="505" mass="56419">MERIVVVNFGGQYAHLIARRLRERGVYTEIVTPEDAVEIAKAPDVKAIILSGGPSSVYQEGAPDVPDELFAIGKPILGICYGHQLIAKKLGGLVRRGKGEYGKTLVRVLVNDHIFDTWESEEIVWMSHSDYVAQPPEGFTILAVSENGYVAAMKKDYIYGVQFHPEVVHTPKGGVLLENFARKIAGVKHVWKPEDQIGKLIEEIRKEVKDGDIIIGVSGGVDSTVVAVLVHMAVGERAKAVFIDHGLFREGEPEQVVKLLNSLGIKVYYVDARERFLKRLEGVSDCEEKRRIIGETFAEVFTETLSKFPEVKYLAQGTLYPDVIESGAVKGADKIKSHHNVGGLPRWFNLKLIEPLREFYKDEVRKLARALGLPDEVVYRHPFPGPGLAVRIIGPFTREKLEIVRKATKIIEEELEKGGILRKVWQAFAVVGDDKWVGVKGDRRTVGYIVTIRVVESEDAMTADWSRLPYEVIERISTRITSEIPQVTMVTYAVTTKPPSTIEPC</sequence>
<dbReference type="eggNOG" id="arCOG00085">
    <property type="taxonomic scope" value="Archaea"/>
</dbReference>
<dbReference type="PROSITE" id="PS51273">
    <property type="entry name" value="GATASE_TYPE_1"/>
    <property type="match status" value="1"/>
</dbReference>
<dbReference type="UniPathway" id="UPA00189">
    <property type="reaction ID" value="UER00296"/>
</dbReference>
<evidence type="ECO:0000256" key="8">
    <source>
        <dbReference type="ARBA" id="ARBA00022962"/>
    </source>
</evidence>
<dbReference type="GO" id="GO:0005524">
    <property type="term" value="F:ATP binding"/>
    <property type="evidence" value="ECO:0007669"/>
    <property type="project" value="UniProtKB-UniRule"/>
</dbReference>
<feature type="active site" evidence="10">
    <location>
        <position position="166"/>
    </location>
</feature>
<evidence type="ECO:0000256" key="6">
    <source>
        <dbReference type="ARBA" id="ARBA00022755"/>
    </source>
</evidence>
<dbReference type="NCBIfam" id="TIGR00888">
    <property type="entry name" value="guaA_Nterm"/>
    <property type="match status" value="1"/>
</dbReference>
<protein>
    <recommendedName>
        <fullName evidence="10">GMP synthase [glutamine-hydrolyzing]</fullName>
        <ecNumber evidence="10">6.3.5.2</ecNumber>
    </recommendedName>
    <alternativeName>
        <fullName evidence="10">GMP synthetase</fullName>
    </alternativeName>
    <alternativeName>
        <fullName evidence="10">Glutamine amidotransferase</fullName>
    </alternativeName>
</protein>
<comment type="catalytic activity">
    <reaction evidence="9 10">
        <text>XMP + L-glutamine + ATP + H2O = GMP + L-glutamate + AMP + diphosphate + 2 H(+)</text>
        <dbReference type="Rhea" id="RHEA:11680"/>
        <dbReference type="ChEBI" id="CHEBI:15377"/>
        <dbReference type="ChEBI" id="CHEBI:15378"/>
        <dbReference type="ChEBI" id="CHEBI:29985"/>
        <dbReference type="ChEBI" id="CHEBI:30616"/>
        <dbReference type="ChEBI" id="CHEBI:33019"/>
        <dbReference type="ChEBI" id="CHEBI:57464"/>
        <dbReference type="ChEBI" id="CHEBI:58115"/>
        <dbReference type="ChEBI" id="CHEBI:58359"/>
        <dbReference type="ChEBI" id="CHEBI:456215"/>
        <dbReference type="EC" id="6.3.5.2"/>
    </reaction>
</comment>
<dbReference type="AlphaFoldDB" id="A1RS46"/>
<dbReference type="EC" id="6.3.5.2" evidence="10"/>
<dbReference type="GO" id="GO:0003921">
    <property type="term" value="F:GMP synthase activity"/>
    <property type="evidence" value="ECO:0007669"/>
    <property type="project" value="InterPro"/>
</dbReference>
<gene>
    <name evidence="10" type="primary">guaA</name>
    <name evidence="13" type="ordered locus">Pisl_0600</name>
</gene>
<keyword evidence="6 10" id="KW-0658">Purine biosynthesis</keyword>
<comment type="pathway">
    <text evidence="2 10">Purine metabolism; GMP biosynthesis; GMP from XMP (L-Gln route): step 1/1.</text>
</comment>
<feature type="active site" evidence="10">
    <location>
        <position position="164"/>
    </location>
</feature>
<evidence type="ECO:0000256" key="7">
    <source>
        <dbReference type="ARBA" id="ARBA00022840"/>
    </source>
</evidence>
<dbReference type="PRINTS" id="PR00096">
    <property type="entry name" value="GATASE"/>
</dbReference>
<dbReference type="PROSITE" id="PS51553">
    <property type="entry name" value="GMPS_ATP_PPASE"/>
    <property type="match status" value="1"/>
</dbReference>
<evidence type="ECO:0000256" key="5">
    <source>
        <dbReference type="ARBA" id="ARBA00022749"/>
    </source>
</evidence>
<proteinExistence type="inferred from homology"/>
<dbReference type="CDD" id="cd01997">
    <property type="entry name" value="GMP_synthase_C"/>
    <property type="match status" value="1"/>
</dbReference>
<dbReference type="RefSeq" id="WP_011762354.1">
    <property type="nucleotide sequence ID" value="NC_008701.1"/>
</dbReference>
<reference evidence="13" key="1">
    <citation type="submission" date="2006-12" db="EMBL/GenBank/DDBJ databases">
        <title>Complete sequence of Pyrobaculum islandicum DSM 4184.</title>
        <authorList>
            <person name="Copeland A."/>
            <person name="Lucas S."/>
            <person name="Lapidus A."/>
            <person name="Barry K."/>
            <person name="Detter J.C."/>
            <person name="Glavina del Rio T."/>
            <person name="Dalin E."/>
            <person name="Tice H."/>
            <person name="Pitluck S."/>
            <person name="Meincke L."/>
            <person name="Brettin T."/>
            <person name="Bruce D."/>
            <person name="Han C."/>
            <person name="Tapia R."/>
            <person name="Gilna P."/>
            <person name="Schmutz J."/>
            <person name="Larimer F."/>
            <person name="Land M."/>
            <person name="Hauser L."/>
            <person name="Kyrpides N."/>
            <person name="Mikhailova N."/>
            <person name="Cozen A.E."/>
            <person name="Fitz-Gibbon S.T."/>
            <person name="House C.H."/>
            <person name="Saltikov C."/>
            <person name="Lowe T."/>
            <person name="Richardson P."/>
        </authorList>
    </citation>
    <scope>NUCLEOTIDE SEQUENCE [LARGE SCALE GENOMIC DNA]</scope>
    <source>
        <strain evidence="13">DSM 4184</strain>
    </source>
</reference>
<dbReference type="CDD" id="cd01742">
    <property type="entry name" value="GATase1_GMP_Synthase"/>
    <property type="match status" value="1"/>
</dbReference>
<evidence type="ECO:0000313" key="14">
    <source>
        <dbReference type="Proteomes" id="UP000002595"/>
    </source>
</evidence>
<keyword evidence="7 10" id="KW-0067">ATP-binding</keyword>
<keyword evidence="5 10" id="KW-0332">GMP biosynthesis</keyword>
<keyword evidence="4 10" id="KW-0547">Nucleotide-binding</keyword>
<evidence type="ECO:0000256" key="1">
    <source>
        <dbReference type="ARBA" id="ARBA00002332"/>
    </source>
</evidence>
<dbReference type="Gene3D" id="3.40.50.880">
    <property type="match status" value="1"/>
</dbReference>
<dbReference type="InterPro" id="IPR022955">
    <property type="entry name" value="GMP_synthase"/>
</dbReference>
<dbReference type="OrthoDB" id="33844at2157"/>
<evidence type="ECO:0000259" key="12">
    <source>
        <dbReference type="PROSITE" id="PS51553"/>
    </source>
</evidence>
<evidence type="ECO:0000256" key="10">
    <source>
        <dbReference type="HAMAP-Rule" id="MF_00344"/>
    </source>
</evidence>
<dbReference type="Pfam" id="PF02540">
    <property type="entry name" value="NAD_synthase"/>
    <property type="match status" value="1"/>
</dbReference>
<dbReference type="Gene3D" id="3.40.50.620">
    <property type="entry name" value="HUPs"/>
    <property type="match status" value="1"/>
</dbReference>
<dbReference type="EMBL" id="CP000504">
    <property type="protein sequence ID" value="ABL87778.1"/>
    <property type="molecule type" value="Genomic_DNA"/>
</dbReference>
<dbReference type="InterPro" id="IPR017926">
    <property type="entry name" value="GATASE"/>
</dbReference>
<dbReference type="NCBIfam" id="NF000848">
    <property type="entry name" value="PRK00074.1"/>
    <property type="match status" value="1"/>
</dbReference>
<dbReference type="SUPFAM" id="SSF52317">
    <property type="entry name" value="Class I glutamine amidotransferase-like"/>
    <property type="match status" value="1"/>
</dbReference>
<evidence type="ECO:0000256" key="9">
    <source>
        <dbReference type="ARBA" id="ARBA00049404"/>
    </source>
</evidence>
<dbReference type="HOGENOM" id="CLU_014340_0_5_2"/>
<dbReference type="PANTHER" id="PTHR11922:SF2">
    <property type="entry name" value="GMP SYNTHASE [GLUTAMINE-HYDROLYZING]"/>
    <property type="match status" value="1"/>
</dbReference>
<evidence type="ECO:0000256" key="11">
    <source>
        <dbReference type="PROSITE-ProRule" id="PRU00886"/>
    </source>
</evidence>
<dbReference type="Gene3D" id="3.30.300.10">
    <property type="match status" value="1"/>
</dbReference>
<keyword evidence="8 10" id="KW-0315">Glutamine amidotransferase</keyword>
<dbReference type="Pfam" id="PF00117">
    <property type="entry name" value="GATase"/>
    <property type="match status" value="1"/>
</dbReference>
<dbReference type="GeneID" id="4616848"/>
<dbReference type="InterPro" id="IPR001674">
    <property type="entry name" value="GMP_synth_C"/>
</dbReference>
<comment type="function">
    <text evidence="1 10">Catalyzes the synthesis of GMP from XMP.</text>
</comment>
<accession>A1RS46</accession>
<evidence type="ECO:0000256" key="3">
    <source>
        <dbReference type="ARBA" id="ARBA00022598"/>
    </source>
</evidence>
<feature type="binding site" evidence="11">
    <location>
        <begin position="218"/>
        <end position="224"/>
    </location>
    <ligand>
        <name>ATP</name>
        <dbReference type="ChEBI" id="CHEBI:30616"/>
    </ligand>
</feature>
<dbReference type="InterPro" id="IPR014729">
    <property type="entry name" value="Rossmann-like_a/b/a_fold"/>
</dbReference>
<dbReference type="InterPro" id="IPR025777">
    <property type="entry name" value="GMPS_ATP_PPase_dom"/>
</dbReference>
<dbReference type="FunFam" id="3.30.300.10:FF:000002">
    <property type="entry name" value="GMP synthase [glutamine-hydrolyzing]"/>
    <property type="match status" value="1"/>
</dbReference>
<dbReference type="NCBIfam" id="TIGR00884">
    <property type="entry name" value="guaA_Cterm"/>
    <property type="match status" value="1"/>
</dbReference>
<dbReference type="GO" id="GO:0005829">
    <property type="term" value="C:cytosol"/>
    <property type="evidence" value="ECO:0007669"/>
    <property type="project" value="TreeGrafter"/>
</dbReference>
<dbReference type="SUPFAM" id="SSF52402">
    <property type="entry name" value="Adenine nucleotide alpha hydrolases-like"/>
    <property type="match status" value="1"/>
</dbReference>
<dbReference type="PRINTS" id="PR00097">
    <property type="entry name" value="ANTSNTHASEII"/>
</dbReference>
<evidence type="ECO:0000256" key="4">
    <source>
        <dbReference type="ARBA" id="ARBA00022741"/>
    </source>
</evidence>
<organism evidence="13 14">
    <name type="scientific">Pyrobaculum islandicum (strain DSM 4184 / JCM 9189 / GEO3)</name>
    <dbReference type="NCBI Taxonomy" id="384616"/>
    <lineage>
        <taxon>Archaea</taxon>
        <taxon>Thermoproteota</taxon>
        <taxon>Thermoprotei</taxon>
        <taxon>Thermoproteales</taxon>
        <taxon>Thermoproteaceae</taxon>
        <taxon>Pyrobaculum</taxon>
    </lineage>
</organism>
<dbReference type="Proteomes" id="UP000002595">
    <property type="component" value="Chromosome"/>
</dbReference>
<dbReference type="STRING" id="384616.Pisl_0600"/>
<dbReference type="InterPro" id="IPR004739">
    <property type="entry name" value="GMP_synth_GATase"/>
</dbReference>
<feature type="active site" description="Nucleophile" evidence="10">
    <location>
        <position position="80"/>
    </location>
</feature>
<evidence type="ECO:0000256" key="2">
    <source>
        <dbReference type="ARBA" id="ARBA00005153"/>
    </source>
</evidence>
<dbReference type="KEGG" id="pis:Pisl_0600"/>
<feature type="domain" description="GMPS ATP-PPase" evidence="12">
    <location>
        <begin position="191"/>
        <end position="380"/>
    </location>
</feature>
<evidence type="ECO:0000313" key="13">
    <source>
        <dbReference type="EMBL" id="ABL87778.1"/>
    </source>
</evidence>
<dbReference type="FunFam" id="3.40.50.880:FF:000001">
    <property type="entry name" value="GMP synthase [glutamine-hydrolyzing]"/>
    <property type="match status" value="1"/>
</dbReference>
<dbReference type="InterPro" id="IPR029062">
    <property type="entry name" value="Class_I_gatase-like"/>
</dbReference>
<dbReference type="HAMAP" id="MF_00344">
    <property type="entry name" value="GMP_synthase"/>
    <property type="match status" value="1"/>
</dbReference>